<comment type="caution">
    <text evidence="1">The sequence shown here is derived from an EMBL/GenBank/DDBJ whole genome shotgun (WGS) entry which is preliminary data.</text>
</comment>
<gene>
    <name evidence="1" type="ORF">GCM10025862_08760</name>
</gene>
<keyword evidence="2" id="KW-1185">Reference proteome</keyword>
<dbReference type="Proteomes" id="UP001157109">
    <property type="component" value="Unassembled WGS sequence"/>
</dbReference>
<dbReference type="RefSeq" id="WP_241443081.1">
    <property type="nucleotide sequence ID" value="NZ_BSUJ01000001.1"/>
</dbReference>
<proteinExistence type="predicted"/>
<accession>A0ABQ6HML6</accession>
<protein>
    <submittedName>
        <fullName evidence="1">Uncharacterized protein</fullName>
    </submittedName>
</protein>
<reference evidence="2" key="1">
    <citation type="journal article" date="2019" name="Int. J. Syst. Evol. Microbiol.">
        <title>The Global Catalogue of Microorganisms (GCM) 10K type strain sequencing project: providing services to taxonomists for standard genome sequencing and annotation.</title>
        <authorList>
            <consortium name="The Broad Institute Genomics Platform"/>
            <consortium name="The Broad Institute Genome Sequencing Center for Infectious Disease"/>
            <person name="Wu L."/>
            <person name="Ma J."/>
        </authorList>
    </citation>
    <scope>NUCLEOTIDE SEQUENCE [LARGE SCALE GENOMIC DNA]</scope>
    <source>
        <strain evidence="2">NBRC 105830</strain>
    </source>
</reference>
<sequence>MTSLYDIGPLDLTSATHTTTTVNDRHIATARRQGTQAHAAIARIAAAVPATADEDMPGLIRDAVAAHVVGRENGRLAVARVRVSGLVHQYVRVFLPRTAVFAGAEVSTGHGRADLAWDHPVVGVFYDELKTYRSADTAHDPTILAQLARYTTAGTKRHGLAFAGVRLITLGNTAASLLMEPDGRTAPLWDTHLSPTALTGRKPQ</sequence>
<name>A0ABQ6HML6_9MICO</name>
<organism evidence="1 2">
    <name type="scientific">Arsenicicoccus piscis</name>
    <dbReference type="NCBI Taxonomy" id="673954"/>
    <lineage>
        <taxon>Bacteria</taxon>
        <taxon>Bacillati</taxon>
        <taxon>Actinomycetota</taxon>
        <taxon>Actinomycetes</taxon>
        <taxon>Micrococcales</taxon>
        <taxon>Intrasporangiaceae</taxon>
        <taxon>Arsenicicoccus</taxon>
    </lineage>
</organism>
<evidence type="ECO:0000313" key="1">
    <source>
        <dbReference type="EMBL" id="GMA18855.1"/>
    </source>
</evidence>
<evidence type="ECO:0000313" key="2">
    <source>
        <dbReference type="Proteomes" id="UP001157109"/>
    </source>
</evidence>
<dbReference type="EMBL" id="BSUJ01000001">
    <property type="protein sequence ID" value="GMA18855.1"/>
    <property type="molecule type" value="Genomic_DNA"/>
</dbReference>